<sequence>MAEEGINAFGGRSSAPWSPDLLLAGATLPPLVSTSHPSFSTFSSASVQTLSTETDGGYPDAEDLGRESPTALRLTGKPWRRMWNSTEDSILVKLVQEFGPTRWKEKAERIPGRTARQCRERWHNHLEHNLNKGPWSEEEKVTLAVLYSQLGPKWSLIAKYLPGRSDNCVKNHWYAAVKRKTGGGLCQQSL</sequence>
<dbReference type="SMART" id="SM00717">
    <property type="entry name" value="SANT"/>
    <property type="match status" value="2"/>
</dbReference>
<keyword evidence="1" id="KW-0677">Repeat</keyword>
<dbReference type="Gene3D" id="1.10.10.60">
    <property type="entry name" value="Homeodomain-like"/>
    <property type="match status" value="2"/>
</dbReference>
<dbReference type="PROSITE" id="PS51294">
    <property type="entry name" value="HTH_MYB"/>
    <property type="match status" value="2"/>
</dbReference>
<dbReference type="AlphaFoldDB" id="A0A1Y1IRX9"/>
<dbReference type="GO" id="GO:0000981">
    <property type="term" value="F:DNA-binding transcription factor activity, RNA polymerase II-specific"/>
    <property type="evidence" value="ECO:0000318"/>
    <property type="project" value="GO_Central"/>
</dbReference>
<dbReference type="OMA" id="RRWCNQL"/>
<dbReference type="PANTHER" id="PTHR45614:SF218">
    <property type="entry name" value="TRANSCRIPTION FACTOR MYB119-RELATED"/>
    <property type="match status" value="1"/>
</dbReference>
<dbReference type="CDD" id="cd00167">
    <property type="entry name" value="SANT"/>
    <property type="match status" value="2"/>
</dbReference>
<dbReference type="EMBL" id="DF237647">
    <property type="protein sequence ID" value="GAQ90888.1"/>
    <property type="molecule type" value="Genomic_DNA"/>
</dbReference>
<evidence type="ECO:0000313" key="7">
    <source>
        <dbReference type="Proteomes" id="UP000054558"/>
    </source>
</evidence>
<dbReference type="GO" id="GO:0000978">
    <property type="term" value="F:RNA polymerase II cis-regulatory region sequence-specific DNA binding"/>
    <property type="evidence" value="ECO:0000318"/>
    <property type="project" value="GO_Central"/>
</dbReference>
<evidence type="ECO:0000259" key="4">
    <source>
        <dbReference type="PROSITE" id="PS50090"/>
    </source>
</evidence>
<dbReference type="GO" id="GO:0006355">
    <property type="term" value="P:regulation of DNA-templated transcription"/>
    <property type="evidence" value="ECO:0000318"/>
    <property type="project" value="GO_Central"/>
</dbReference>
<name>A0A1Y1IRX9_KLENI</name>
<feature type="domain" description="HTH myb-type" evidence="5">
    <location>
        <begin position="80"/>
        <end position="130"/>
    </location>
</feature>
<evidence type="ECO:0000256" key="1">
    <source>
        <dbReference type="ARBA" id="ARBA00022737"/>
    </source>
</evidence>
<dbReference type="STRING" id="105231.A0A1Y1IRX9"/>
<dbReference type="InterPro" id="IPR050560">
    <property type="entry name" value="MYB_TF"/>
</dbReference>
<dbReference type="PROSITE" id="PS50090">
    <property type="entry name" value="MYB_LIKE"/>
    <property type="match status" value="2"/>
</dbReference>
<evidence type="ECO:0000259" key="5">
    <source>
        <dbReference type="PROSITE" id="PS51294"/>
    </source>
</evidence>
<dbReference type="InterPro" id="IPR009057">
    <property type="entry name" value="Homeodomain-like_sf"/>
</dbReference>
<feature type="domain" description="Myb-like" evidence="4">
    <location>
        <begin position="80"/>
        <end position="126"/>
    </location>
</feature>
<dbReference type="OrthoDB" id="2143914at2759"/>
<accession>A0A1Y1IRX9</accession>
<dbReference type="InterPro" id="IPR001005">
    <property type="entry name" value="SANT/Myb"/>
</dbReference>
<keyword evidence="2" id="KW-0238">DNA-binding</keyword>
<dbReference type="InterPro" id="IPR017930">
    <property type="entry name" value="Myb_dom"/>
</dbReference>
<dbReference type="GO" id="GO:0005634">
    <property type="term" value="C:nucleus"/>
    <property type="evidence" value="ECO:0000318"/>
    <property type="project" value="GO_Central"/>
</dbReference>
<evidence type="ECO:0000256" key="2">
    <source>
        <dbReference type="ARBA" id="ARBA00023125"/>
    </source>
</evidence>
<evidence type="ECO:0000256" key="3">
    <source>
        <dbReference type="SAM" id="MobiDB-lite"/>
    </source>
</evidence>
<reference evidence="6 7" key="1">
    <citation type="journal article" date="2014" name="Nat. Commun.">
        <title>Klebsormidium flaccidum genome reveals primary factors for plant terrestrial adaptation.</title>
        <authorList>
            <person name="Hori K."/>
            <person name="Maruyama F."/>
            <person name="Fujisawa T."/>
            <person name="Togashi T."/>
            <person name="Yamamoto N."/>
            <person name="Seo M."/>
            <person name="Sato S."/>
            <person name="Yamada T."/>
            <person name="Mori H."/>
            <person name="Tajima N."/>
            <person name="Moriyama T."/>
            <person name="Ikeuchi M."/>
            <person name="Watanabe M."/>
            <person name="Wada H."/>
            <person name="Kobayashi K."/>
            <person name="Saito M."/>
            <person name="Masuda T."/>
            <person name="Sasaki-Sekimoto Y."/>
            <person name="Mashiguchi K."/>
            <person name="Awai K."/>
            <person name="Shimojima M."/>
            <person name="Masuda S."/>
            <person name="Iwai M."/>
            <person name="Nobusawa T."/>
            <person name="Narise T."/>
            <person name="Kondo S."/>
            <person name="Saito H."/>
            <person name="Sato R."/>
            <person name="Murakawa M."/>
            <person name="Ihara Y."/>
            <person name="Oshima-Yamada Y."/>
            <person name="Ohtaka K."/>
            <person name="Satoh M."/>
            <person name="Sonobe K."/>
            <person name="Ishii M."/>
            <person name="Ohtani R."/>
            <person name="Kanamori-Sato M."/>
            <person name="Honoki R."/>
            <person name="Miyazaki D."/>
            <person name="Mochizuki H."/>
            <person name="Umetsu J."/>
            <person name="Higashi K."/>
            <person name="Shibata D."/>
            <person name="Kamiya Y."/>
            <person name="Sato N."/>
            <person name="Nakamura Y."/>
            <person name="Tabata S."/>
            <person name="Ida S."/>
            <person name="Kurokawa K."/>
            <person name="Ohta H."/>
        </authorList>
    </citation>
    <scope>NUCLEOTIDE SEQUENCE [LARGE SCALE GENOMIC DNA]</scope>
    <source>
        <strain evidence="6 7">NIES-2285</strain>
    </source>
</reference>
<keyword evidence="7" id="KW-1185">Reference proteome</keyword>
<dbReference type="PANTHER" id="PTHR45614">
    <property type="entry name" value="MYB PROTEIN-RELATED"/>
    <property type="match status" value="1"/>
</dbReference>
<dbReference type="Pfam" id="PF13921">
    <property type="entry name" value="Myb_DNA-bind_6"/>
    <property type="match status" value="1"/>
</dbReference>
<gene>
    <name evidence="6" type="ORF">KFL_006980010</name>
</gene>
<evidence type="ECO:0000313" key="6">
    <source>
        <dbReference type="EMBL" id="GAQ90888.1"/>
    </source>
</evidence>
<proteinExistence type="predicted"/>
<feature type="region of interest" description="Disordered" evidence="3">
    <location>
        <begin position="43"/>
        <end position="68"/>
    </location>
</feature>
<dbReference type="FunFam" id="1.10.10.60:FF:000010">
    <property type="entry name" value="Transcriptional activator Myb isoform A"/>
    <property type="match status" value="1"/>
</dbReference>
<organism evidence="6 7">
    <name type="scientific">Klebsormidium nitens</name>
    <name type="common">Green alga</name>
    <name type="synonym">Ulothrix nitens</name>
    <dbReference type="NCBI Taxonomy" id="105231"/>
    <lineage>
        <taxon>Eukaryota</taxon>
        <taxon>Viridiplantae</taxon>
        <taxon>Streptophyta</taxon>
        <taxon>Klebsormidiophyceae</taxon>
        <taxon>Klebsormidiales</taxon>
        <taxon>Klebsormidiaceae</taxon>
        <taxon>Klebsormidium</taxon>
    </lineage>
</organism>
<protein>
    <submittedName>
        <fullName evidence="6">Myb proto-oncogene protein</fullName>
    </submittedName>
</protein>
<dbReference type="SUPFAM" id="SSF46689">
    <property type="entry name" value="Homeodomain-like"/>
    <property type="match status" value="1"/>
</dbReference>
<feature type="domain" description="Myb-like" evidence="4">
    <location>
        <begin position="127"/>
        <end position="177"/>
    </location>
</feature>
<dbReference type="Proteomes" id="UP000054558">
    <property type="component" value="Unassembled WGS sequence"/>
</dbReference>
<feature type="domain" description="HTH myb-type" evidence="5">
    <location>
        <begin position="131"/>
        <end position="181"/>
    </location>
</feature>